<dbReference type="Gene3D" id="2.40.170.20">
    <property type="entry name" value="TonB-dependent receptor, beta-barrel domain"/>
    <property type="match status" value="1"/>
</dbReference>
<organism evidence="5 6">
    <name type="scientific">Segatella copri</name>
    <dbReference type="NCBI Taxonomy" id="165179"/>
    <lineage>
        <taxon>Bacteria</taxon>
        <taxon>Pseudomonadati</taxon>
        <taxon>Bacteroidota</taxon>
        <taxon>Bacteroidia</taxon>
        <taxon>Bacteroidales</taxon>
        <taxon>Prevotellaceae</taxon>
        <taxon>Segatella</taxon>
    </lineage>
</organism>
<dbReference type="SUPFAM" id="SSF56935">
    <property type="entry name" value="Porins"/>
    <property type="match status" value="1"/>
</dbReference>
<comment type="subcellular location">
    <subcellularLocation>
        <location evidence="1">Cell outer membrane</location>
    </subcellularLocation>
</comment>
<dbReference type="GO" id="GO:0009279">
    <property type="term" value="C:cell outer membrane"/>
    <property type="evidence" value="ECO:0007669"/>
    <property type="project" value="UniProtKB-SubCell"/>
</dbReference>
<dbReference type="RefSeq" id="WP_117585945.1">
    <property type="nucleotide sequence ID" value="NZ_QRVA01000007.1"/>
</dbReference>
<dbReference type="Pfam" id="PF13715">
    <property type="entry name" value="CarbopepD_reg_2"/>
    <property type="match status" value="1"/>
</dbReference>
<evidence type="ECO:0000313" key="5">
    <source>
        <dbReference type="EMBL" id="RGS17321.1"/>
    </source>
</evidence>
<dbReference type="InterPro" id="IPR036942">
    <property type="entry name" value="Beta-barrel_TonB_sf"/>
</dbReference>
<evidence type="ECO:0000256" key="3">
    <source>
        <dbReference type="ARBA" id="ARBA00023237"/>
    </source>
</evidence>
<dbReference type="Pfam" id="PF14905">
    <property type="entry name" value="OMP_b-brl_3"/>
    <property type="match status" value="1"/>
</dbReference>
<dbReference type="InterPro" id="IPR008969">
    <property type="entry name" value="CarboxyPept-like_regulatory"/>
</dbReference>
<dbReference type="SUPFAM" id="SSF49464">
    <property type="entry name" value="Carboxypeptidase regulatory domain-like"/>
    <property type="match status" value="1"/>
</dbReference>
<accession>A0A3E5EDN9</accession>
<dbReference type="AlphaFoldDB" id="A0A3E5EDN9"/>
<comment type="caution">
    <text evidence="5">The sequence shown here is derived from an EMBL/GenBank/DDBJ whole genome shotgun (WGS) entry which is preliminary data.</text>
</comment>
<evidence type="ECO:0000256" key="2">
    <source>
        <dbReference type="ARBA" id="ARBA00023136"/>
    </source>
</evidence>
<reference evidence="5 6" key="1">
    <citation type="submission" date="2018-08" db="EMBL/GenBank/DDBJ databases">
        <title>A genome reference for cultivated species of the human gut microbiota.</title>
        <authorList>
            <person name="Zou Y."/>
            <person name="Xue W."/>
            <person name="Luo G."/>
        </authorList>
    </citation>
    <scope>NUCLEOTIDE SEQUENCE [LARGE SCALE GENOMIC DNA]</scope>
    <source>
        <strain evidence="5 6">AF24-12</strain>
    </source>
</reference>
<evidence type="ECO:0000313" key="6">
    <source>
        <dbReference type="Proteomes" id="UP000283872"/>
    </source>
</evidence>
<keyword evidence="3" id="KW-0998">Cell outer membrane</keyword>
<evidence type="ECO:0000259" key="4">
    <source>
        <dbReference type="Pfam" id="PF14905"/>
    </source>
</evidence>
<sequence length="852" mass="96400">MKRLRYIMLLAGLMSLSLQTIYAQRITRSFRNTSMSEALTILAKSTKDYRINFMYDELEDFTVTTSIVKRTAPDAIRQIMGFYPMKMTIDGENIFVECTQKTPTKMIGRIIDNKKRPVDFANVALLNVRDSSLINGGVTNENGQFVIPCGARKAIVRVSCVGYHTAVDTYNTGKIGSITLKEATMNLQKVMVKAVRPRTKLTHGGFQTQVQGTLLSDVGMVSDLLKQVPRVRVNADGGCSVFGKGTPEIYINGRKVTDTKELQHLSSKEVKNVDVITNPGAQYSAEVGSVIRIHTIKKQGTGLSGSLYSKYSFVEKNNWIENLNLNYRMGGLDIFSLLAWNDTYRHLSQTTETTIMGNQHQVNLAMPYSGTLRSHNPYGKWGMNYQIDDDNSLGIFYSVYNNTYEYFNLQSDYEVKEDGKHAGKVKYDDDESSTIQGPVHEADAYYEGKLGKMSVNLNATALWSSDKTYQDAVEMSEELGSRDVNSITRNKRRMLAGKLELGYPLSEKVNLNVGTEYTNSHVHNFYLNEQEYIATSDSRIEEQNFAAFANIDLAIGNHIGLQAGARYEHVSHDCSEREMNRTYDNVFPTFSLGYQKGKLQMEWSASMKTQRPSYDVLSGFTRYDNRYIYEGGNPSLLPTNIYNLGWDVQYGWLGFSANYGYNKHAITTLEMLYDTTSDILLSKPYNIDYLQLMDLSLVATPVFGFWHPMWELDFEQQFVNGEKYGYHGNLRKPQFSVRLNNWFSLSHDWSANVDYFISSSHSSGFSEVGSVSALNLSVKKMFLKKSLSIQLEANDLFHGQNDNEKSFATCMSMFKKCKMNSRSFALMVTYNFNATKSKYKGTGAGNAEKSRL</sequence>
<gene>
    <name evidence="5" type="ORF">DWY11_04520</name>
</gene>
<feature type="domain" description="Outer membrane protein beta-barrel" evidence="4">
    <location>
        <begin position="455"/>
        <end position="830"/>
    </location>
</feature>
<dbReference type="EMBL" id="QRVA01000007">
    <property type="protein sequence ID" value="RGS17321.1"/>
    <property type="molecule type" value="Genomic_DNA"/>
</dbReference>
<name>A0A3E5EDN9_9BACT</name>
<keyword evidence="2" id="KW-0472">Membrane</keyword>
<protein>
    <recommendedName>
        <fullName evidence="4">Outer membrane protein beta-barrel domain-containing protein</fullName>
    </recommendedName>
</protein>
<dbReference type="InterPro" id="IPR041700">
    <property type="entry name" value="OMP_b-brl_3"/>
</dbReference>
<dbReference type="Proteomes" id="UP000283872">
    <property type="component" value="Unassembled WGS sequence"/>
</dbReference>
<proteinExistence type="predicted"/>
<evidence type="ECO:0000256" key="1">
    <source>
        <dbReference type="ARBA" id="ARBA00004442"/>
    </source>
</evidence>